<proteinExistence type="predicted"/>
<dbReference type="AlphaFoldDB" id="A0A074TDS0"/>
<comment type="caution">
    <text evidence="2">The sequence shown here is derived from an EMBL/GenBank/DDBJ whole genome shotgun (WGS) entry which is preliminary data.</text>
</comment>
<dbReference type="eggNOG" id="ENOG5032RWA">
    <property type="taxonomic scope" value="Bacteria"/>
</dbReference>
<dbReference type="EMBL" id="JHEH01000009">
    <property type="protein sequence ID" value="KEP69921.1"/>
    <property type="molecule type" value="Genomic_DNA"/>
</dbReference>
<protein>
    <submittedName>
        <fullName evidence="2">Trigger factor</fullName>
    </submittedName>
</protein>
<evidence type="ECO:0000313" key="2">
    <source>
        <dbReference type="EMBL" id="KEP69921.1"/>
    </source>
</evidence>
<evidence type="ECO:0000259" key="1">
    <source>
        <dbReference type="Pfam" id="PF19834"/>
    </source>
</evidence>
<dbReference type="InterPro" id="IPR045632">
    <property type="entry name" value="DUF6314"/>
</dbReference>
<feature type="domain" description="DUF6314" evidence="1">
    <location>
        <begin position="6"/>
        <end position="132"/>
    </location>
</feature>
<accession>A0A074TDS0</accession>
<organism evidence="2 3">
    <name type="scientific">Thioclava dalianensis</name>
    <dbReference type="NCBI Taxonomy" id="1185766"/>
    <lineage>
        <taxon>Bacteria</taxon>
        <taxon>Pseudomonadati</taxon>
        <taxon>Pseudomonadota</taxon>
        <taxon>Alphaproteobacteria</taxon>
        <taxon>Rhodobacterales</taxon>
        <taxon>Paracoccaceae</taxon>
        <taxon>Thioclava</taxon>
    </lineage>
</organism>
<keyword evidence="3" id="KW-1185">Reference proteome</keyword>
<dbReference type="STRING" id="1185766.SAMN05216224_102794"/>
<name>A0A074TDS0_9RHOB</name>
<reference evidence="2 3" key="1">
    <citation type="submission" date="2014-03" db="EMBL/GenBank/DDBJ databases">
        <title>The draft genome sequence of Thioclava dalianensis DLFJ1-1.</title>
        <authorList>
            <person name="Lai Q."/>
            <person name="Shao Z."/>
        </authorList>
    </citation>
    <scope>NUCLEOTIDE SEQUENCE [LARGE SCALE GENOMIC DNA]</scope>
    <source>
        <strain evidence="2 3">DLFJ1-1</strain>
    </source>
</reference>
<dbReference type="Pfam" id="PF19834">
    <property type="entry name" value="DUF6314"/>
    <property type="match status" value="1"/>
</dbReference>
<evidence type="ECO:0000313" key="3">
    <source>
        <dbReference type="Proteomes" id="UP000027725"/>
    </source>
</evidence>
<sequence length="133" mass="15188">MELSDFLGDWDLTRTISHADGTHAQFSGQAVFTPQSPGLLYCETGVLVLPGGYTMQAERRYRWHAEAGGIAVSFEDGRPFHRFDLATPRAAHWCDPDSYTVDYDFSDWPAWRAQWQVRGPRKDYVMHSAFTRA</sequence>
<dbReference type="Proteomes" id="UP000027725">
    <property type="component" value="Unassembled WGS sequence"/>
</dbReference>
<gene>
    <name evidence="2" type="ORF">DL1_20735</name>
</gene>
<dbReference type="OrthoDB" id="7351979at2"/>
<dbReference type="RefSeq" id="WP_038065294.1">
    <property type="nucleotide sequence ID" value="NZ_FOVB01000002.1"/>
</dbReference>